<dbReference type="AlphaFoldDB" id="A0A2U0HSZ9"/>
<dbReference type="RefSeq" id="WP_116695662.1">
    <property type="nucleotide sequence ID" value="NZ_QEHR01000017.1"/>
</dbReference>
<comment type="caution">
    <text evidence="1">The sequence shown here is derived from an EMBL/GenBank/DDBJ whole genome shotgun (WGS) entry which is preliminary data.</text>
</comment>
<gene>
    <name evidence="1" type="ORF">DDV96_15355</name>
</gene>
<organism evidence="1 2">
    <name type="scientific">Marixanthomonas spongiae</name>
    <dbReference type="NCBI Taxonomy" id="2174845"/>
    <lineage>
        <taxon>Bacteria</taxon>
        <taxon>Pseudomonadati</taxon>
        <taxon>Bacteroidota</taxon>
        <taxon>Flavobacteriia</taxon>
        <taxon>Flavobacteriales</taxon>
        <taxon>Flavobacteriaceae</taxon>
        <taxon>Marixanthomonas</taxon>
    </lineage>
</organism>
<keyword evidence="2" id="KW-1185">Reference proteome</keyword>
<accession>A0A2U0HSZ9</accession>
<dbReference type="Proteomes" id="UP000245962">
    <property type="component" value="Unassembled WGS sequence"/>
</dbReference>
<dbReference type="OrthoDB" id="2042421at2"/>
<sequence length="133" mass="15882">MKKTIDLRFKKNGRPLTKEEDKRTARIEIRLTQKDKRKVKRLLKRSKYRSMSDMIREILLHEKFTVVEVDPTGSTMRMLLASRAKAIGINFNQVVKILNSRNIQSFTYKEREQLLNQVDIIQQILLKIHRNLF</sequence>
<protein>
    <submittedName>
        <fullName evidence="1">Uncharacterized protein</fullName>
    </submittedName>
</protein>
<reference evidence="1 2" key="1">
    <citation type="submission" date="2018-04" db="EMBL/GenBank/DDBJ databases">
        <title>Marixanthomonas spongiae HN-E44 sp. nov., isolated from a marine sponge.</title>
        <authorList>
            <person name="Luo L."/>
            <person name="Zhuang L."/>
        </authorList>
    </citation>
    <scope>NUCLEOTIDE SEQUENCE [LARGE SCALE GENOMIC DNA]</scope>
    <source>
        <strain evidence="1 2">HN-E44</strain>
    </source>
</reference>
<dbReference type="EMBL" id="QEHR01000017">
    <property type="protein sequence ID" value="PVW11993.1"/>
    <property type="molecule type" value="Genomic_DNA"/>
</dbReference>
<proteinExistence type="predicted"/>
<dbReference type="InterPro" id="IPR045788">
    <property type="entry name" value="MobC_2"/>
</dbReference>
<evidence type="ECO:0000313" key="1">
    <source>
        <dbReference type="EMBL" id="PVW11993.1"/>
    </source>
</evidence>
<dbReference type="Pfam" id="PF19514">
    <property type="entry name" value="MobC_2"/>
    <property type="match status" value="1"/>
</dbReference>
<name>A0A2U0HSZ9_9FLAO</name>
<evidence type="ECO:0000313" key="2">
    <source>
        <dbReference type="Proteomes" id="UP000245962"/>
    </source>
</evidence>